<reference evidence="2 3" key="1">
    <citation type="submission" date="2014-02" db="EMBL/GenBank/DDBJ databases">
        <authorList>
            <person name="Sibley D."/>
            <person name="Venepally P."/>
            <person name="Karamycheva S."/>
            <person name="Hadjithomas M."/>
            <person name="Khan A."/>
            <person name="Brunk B."/>
            <person name="Roos D."/>
            <person name="Caler E."/>
            <person name="Lorenzi H."/>
        </authorList>
    </citation>
    <scope>NUCLEOTIDE SEQUENCE [LARGE SCALE GENOMIC DNA]</scope>
    <source>
        <strain evidence="2 3">GAB2-2007-GAL-DOM2</strain>
    </source>
</reference>
<dbReference type="AlphaFoldDB" id="A0A086KVG6"/>
<dbReference type="VEuPathDB" id="ToxoDB:TGDOM2_230850"/>
<protein>
    <submittedName>
        <fullName evidence="2">Putative mucin</fullName>
    </submittedName>
</protein>
<dbReference type="Proteomes" id="UP000028837">
    <property type="component" value="Unassembled WGS sequence"/>
</dbReference>
<feature type="region of interest" description="Disordered" evidence="1">
    <location>
        <begin position="171"/>
        <end position="200"/>
    </location>
</feature>
<feature type="region of interest" description="Disordered" evidence="1">
    <location>
        <begin position="87"/>
        <end position="112"/>
    </location>
</feature>
<evidence type="ECO:0000313" key="2">
    <source>
        <dbReference type="EMBL" id="KFG48384.1"/>
    </source>
</evidence>
<gene>
    <name evidence="2" type="ORF">TGDOM2_230850</name>
</gene>
<evidence type="ECO:0000256" key="1">
    <source>
        <dbReference type="SAM" id="MobiDB-lite"/>
    </source>
</evidence>
<dbReference type="EMBL" id="AHZU02000109">
    <property type="protein sequence ID" value="KFG48384.1"/>
    <property type="molecule type" value="Genomic_DNA"/>
</dbReference>
<dbReference type="OrthoDB" id="333114at2759"/>
<feature type="region of interest" description="Disordered" evidence="1">
    <location>
        <begin position="381"/>
        <end position="419"/>
    </location>
</feature>
<sequence length="476" mass="50545">MHTMAGGSRSGQLGAVPLGAEVTVSPSSNLPANSVNPEVVQQESSAPTVSQLMPTGAANATTASLRSVVASPSELRAAGGVTAVPRTLSSTVSSAQTASRTSPGTSLGVGSSLPSRFVDVSSANLHGVQLPTTSCAQLPTIQWPENSRPRPGAVSPTDAELLLKALGQKPDPRKIETTGLESGKSHLRIPTSSTVWSGPVPSETVTKHYVTSSSPSHSPAPRCTTTVSRSYIVNGDRTYCADLTPVQLLPMREVDHFTAVCTVPGPAYDLRQNVDLLSPARRRRRRKMRGCGDCAFCHDCAIPVMDTVVGCLSSILLNGEDTNGPLLPGDGGSYYPAGYYSMLQGPSAPVETFCMDCGGIFRGDKLERRLFADMLAKSELSTHSAEKKRTDDEEAGKIPLPTFGDAPPHSPEWTKGRKTGGNYDSLFEWKGRDSAHKQGNQGNEFAYPKDDSGRVALPAFKLEEKDKGLRGVHKKM</sequence>
<proteinExistence type="predicted"/>
<evidence type="ECO:0000313" key="3">
    <source>
        <dbReference type="Proteomes" id="UP000028837"/>
    </source>
</evidence>
<comment type="caution">
    <text evidence="2">The sequence shown here is derived from an EMBL/GenBank/DDBJ whole genome shotgun (WGS) entry which is preliminary data.</text>
</comment>
<accession>A0A086KVG6</accession>
<organism evidence="2 3">
    <name type="scientific">Toxoplasma gondii GAB2-2007-GAL-DOM2</name>
    <dbReference type="NCBI Taxonomy" id="1130820"/>
    <lineage>
        <taxon>Eukaryota</taxon>
        <taxon>Sar</taxon>
        <taxon>Alveolata</taxon>
        <taxon>Apicomplexa</taxon>
        <taxon>Conoidasida</taxon>
        <taxon>Coccidia</taxon>
        <taxon>Eucoccidiorida</taxon>
        <taxon>Eimeriorina</taxon>
        <taxon>Sarcocystidae</taxon>
        <taxon>Toxoplasma</taxon>
    </lineage>
</organism>
<name>A0A086KVG6_TOXGO</name>
<feature type="region of interest" description="Disordered" evidence="1">
    <location>
        <begin position="432"/>
        <end position="451"/>
    </location>
</feature>